<evidence type="ECO:0000313" key="8">
    <source>
        <dbReference type="Proteomes" id="UP000027238"/>
    </source>
</evidence>
<feature type="transmembrane region" description="Helical" evidence="6">
    <location>
        <begin position="194"/>
        <end position="216"/>
    </location>
</feature>
<dbReference type="OMA" id="MREQFDW"/>
<accession>A0A066XKX8</accession>
<dbReference type="AlphaFoldDB" id="A0A066XKX8"/>
<protein>
    <submittedName>
        <fullName evidence="7">Putative major facilitator superfamily transporter</fullName>
    </submittedName>
</protein>
<comment type="caution">
    <text evidence="7">The sequence shown here is derived from an EMBL/GenBank/DDBJ whole genome shotgun (WGS) entry which is preliminary data.</text>
</comment>
<dbReference type="InterPro" id="IPR011701">
    <property type="entry name" value="MFS"/>
</dbReference>
<dbReference type="eggNOG" id="ENOG502SN7N">
    <property type="taxonomic scope" value="Eukaryota"/>
</dbReference>
<feature type="transmembrane region" description="Helical" evidence="6">
    <location>
        <begin position="90"/>
        <end position="107"/>
    </location>
</feature>
<feature type="region of interest" description="Disordered" evidence="5">
    <location>
        <begin position="29"/>
        <end position="48"/>
    </location>
</feature>
<keyword evidence="3 6" id="KW-1133">Transmembrane helix</keyword>
<dbReference type="Pfam" id="PF07690">
    <property type="entry name" value="MFS_1"/>
    <property type="match status" value="1"/>
</dbReference>
<sequence length="587" mass="63727">MIRPLDGSKAEHHLLGAYPMHEGGLPKADDPDFFRGSPRSAPPPASSRRRRFSARGWIGMPVRFVGGGLRVGFRGLDGLLTPFRATSPRAVIFLLALLKFALTYKFSLQMTPLMRLVEDHICHQHYRLRPEERIPEMKCKVDEVQKDLAWLGGWISLFSAVVNMTVALPYGVLSDRWVFSMSKVGDGVIGRKAGMLLAYSGTLGAIFWSPFVLASFPEASVYFLPLGILFFLLGGGVVVVFNNLYAMAADVSTAKDRASNFVFLSVGAVTGGLLGPVTAGFLMERHGPWAPIRLMFVVVPVVLLLMMLLPETLRGRSDGSPPQKRLALGAAVGEALDNGLHELRKSVAVLRDRNVILCLAPSLVQSPLGAAHSQTLPQYISKYFGWTLAQTTFLLSPLGLGHLAVLLTLPWLSLAITDPRGRFRRTGCGKDALLARTSYFMIASGALIEALSRHVGVFAAGLVVGTFGSASFPISRALITGFVKPEHTSRLYALTSMADTLGSPLGGPVLAWAFSVGLEKKGEWKGLPWFYVFFLAMGAWAALMLVEEPRRNASIRLESADGMEAVGYEPVAGDEPRKATPVRSSFV</sequence>
<dbReference type="OrthoDB" id="3026777at2759"/>
<dbReference type="PANTHER" id="PTHR23507">
    <property type="entry name" value="ZGC:174356"/>
    <property type="match status" value="1"/>
</dbReference>
<feature type="transmembrane region" description="Helical" evidence="6">
    <location>
        <begin position="457"/>
        <end position="479"/>
    </location>
</feature>
<dbReference type="SUPFAM" id="SSF103473">
    <property type="entry name" value="MFS general substrate transporter"/>
    <property type="match status" value="1"/>
</dbReference>
<evidence type="ECO:0000256" key="5">
    <source>
        <dbReference type="SAM" id="MobiDB-lite"/>
    </source>
</evidence>
<evidence type="ECO:0000256" key="2">
    <source>
        <dbReference type="ARBA" id="ARBA00022692"/>
    </source>
</evidence>
<keyword evidence="4 6" id="KW-0472">Membrane</keyword>
<evidence type="ECO:0000313" key="7">
    <source>
        <dbReference type="EMBL" id="KDN66660.1"/>
    </source>
</evidence>
<proteinExistence type="predicted"/>
<dbReference type="GO" id="GO:0022857">
    <property type="term" value="F:transmembrane transporter activity"/>
    <property type="evidence" value="ECO:0007669"/>
    <property type="project" value="InterPro"/>
</dbReference>
<dbReference type="Gene3D" id="1.20.1250.20">
    <property type="entry name" value="MFS general substrate transporter like domains"/>
    <property type="match status" value="1"/>
</dbReference>
<name>A0A066XKX8_COLSU</name>
<keyword evidence="2 6" id="KW-0812">Transmembrane</keyword>
<dbReference type="HOGENOM" id="CLU_013756_0_0_1"/>
<keyword evidence="8" id="KW-1185">Reference proteome</keyword>
<feature type="transmembrane region" description="Helical" evidence="6">
    <location>
        <begin position="151"/>
        <end position="173"/>
    </location>
</feature>
<evidence type="ECO:0000256" key="3">
    <source>
        <dbReference type="ARBA" id="ARBA00022989"/>
    </source>
</evidence>
<feature type="transmembrane region" description="Helical" evidence="6">
    <location>
        <begin position="289"/>
        <end position="309"/>
    </location>
</feature>
<dbReference type="GO" id="GO:0016020">
    <property type="term" value="C:membrane"/>
    <property type="evidence" value="ECO:0007669"/>
    <property type="project" value="UniProtKB-SubCell"/>
</dbReference>
<feature type="transmembrane region" description="Helical" evidence="6">
    <location>
        <begin position="261"/>
        <end position="283"/>
    </location>
</feature>
<gene>
    <name evidence="7" type="ORF">CSUB01_07502</name>
</gene>
<evidence type="ECO:0000256" key="1">
    <source>
        <dbReference type="ARBA" id="ARBA00004141"/>
    </source>
</evidence>
<evidence type="ECO:0000256" key="6">
    <source>
        <dbReference type="SAM" id="Phobius"/>
    </source>
</evidence>
<comment type="subcellular location">
    <subcellularLocation>
        <location evidence="1">Membrane</location>
        <topology evidence="1">Multi-pass membrane protein</topology>
    </subcellularLocation>
</comment>
<dbReference type="Proteomes" id="UP000027238">
    <property type="component" value="Unassembled WGS sequence"/>
</dbReference>
<dbReference type="InterPro" id="IPR036259">
    <property type="entry name" value="MFS_trans_sf"/>
</dbReference>
<feature type="transmembrane region" description="Helical" evidence="6">
    <location>
        <begin position="526"/>
        <end position="546"/>
    </location>
</feature>
<dbReference type="EMBL" id="JMSE01000910">
    <property type="protein sequence ID" value="KDN66660.1"/>
    <property type="molecule type" value="Genomic_DNA"/>
</dbReference>
<feature type="transmembrane region" description="Helical" evidence="6">
    <location>
        <begin position="491"/>
        <end position="514"/>
    </location>
</feature>
<reference evidence="8" key="1">
    <citation type="journal article" date="2014" name="Genome Announc.">
        <title>Draft genome sequence of Colletotrichum sublineola, a destructive pathogen of cultivated sorghum.</title>
        <authorList>
            <person name="Baroncelli R."/>
            <person name="Sanz-Martin J.M."/>
            <person name="Rech G.E."/>
            <person name="Sukno S.A."/>
            <person name="Thon M.R."/>
        </authorList>
    </citation>
    <scope>NUCLEOTIDE SEQUENCE [LARGE SCALE GENOMIC DNA]</scope>
    <source>
        <strain evidence="8">TX430BB</strain>
    </source>
</reference>
<feature type="transmembrane region" description="Helical" evidence="6">
    <location>
        <begin position="393"/>
        <end position="412"/>
    </location>
</feature>
<organism evidence="7 8">
    <name type="scientific">Colletotrichum sublineola</name>
    <name type="common">Sorghum anthracnose fungus</name>
    <dbReference type="NCBI Taxonomy" id="1173701"/>
    <lineage>
        <taxon>Eukaryota</taxon>
        <taxon>Fungi</taxon>
        <taxon>Dikarya</taxon>
        <taxon>Ascomycota</taxon>
        <taxon>Pezizomycotina</taxon>
        <taxon>Sordariomycetes</taxon>
        <taxon>Hypocreomycetidae</taxon>
        <taxon>Glomerellales</taxon>
        <taxon>Glomerellaceae</taxon>
        <taxon>Colletotrichum</taxon>
        <taxon>Colletotrichum graminicola species complex</taxon>
    </lineage>
</organism>
<feature type="transmembrane region" description="Helical" evidence="6">
    <location>
        <begin position="222"/>
        <end position="241"/>
    </location>
</feature>
<dbReference type="PANTHER" id="PTHR23507:SF1">
    <property type="entry name" value="FI18259P1-RELATED"/>
    <property type="match status" value="1"/>
</dbReference>
<evidence type="ECO:0000256" key="4">
    <source>
        <dbReference type="ARBA" id="ARBA00023136"/>
    </source>
</evidence>